<comment type="caution">
    <text evidence="1">The sequence shown here is derived from an EMBL/GenBank/DDBJ whole genome shotgun (WGS) entry which is preliminary data.</text>
</comment>
<keyword evidence="2" id="KW-1185">Reference proteome</keyword>
<evidence type="ECO:0008006" key="3">
    <source>
        <dbReference type="Google" id="ProtNLM"/>
    </source>
</evidence>
<gene>
    <name evidence="1" type="ORF">APZ42_000205</name>
</gene>
<name>A0A164JUG6_9CRUS</name>
<dbReference type="Proteomes" id="UP000076858">
    <property type="component" value="Unassembled WGS sequence"/>
</dbReference>
<dbReference type="OrthoDB" id="6357601at2759"/>
<dbReference type="EMBL" id="LRGB01003816">
    <property type="protein sequence ID" value="KZS02666.1"/>
    <property type="molecule type" value="Genomic_DNA"/>
</dbReference>
<evidence type="ECO:0000313" key="1">
    <source>
        <dbReference type="EMBL" id="KZS02666.1"/>
    </source>
</evidence>
<dbReference type="STRING" id="35525.A0A164JUG6"/>
<accession>A0A164JUG6</accession>
<organism evidence="1 2">
    <name type="scientific">Daphnia magna</name>
    <dbReference type="NCBI Taxonomy" id="35525"/>
    <lineage>
        <taxon>Eukaryota</taxon>
        <taxon>Metazoa</taxon>
        <taxon>Ecdysozoa</taxon>
        <taxon>Arthropoda</taxon>
        <taxon>Crustacea</taxon>
        <taxon>Branchiopoda</taxon>
        <taxon>Diplostraca</taxon>
        <taxon>Cladocera</taxon>
        <taxon>Anomopoda</taxon>
        <taxon>Daphniidae</taxon>
        <taxon>Daphnia</taxon>
    </lineage>
</organism>
<reference evidence="1 2" key="1">
    <citation type="submission" date="2016-03" db="EMBL/GenBank/DDBJ databases">
        <title>EvidentialGene: Evidence-directed Construction of Genes on Genomes.</title>
        <authorList>
            <person name="Gilbert D.G."/>
            <person name="Choi J.-H."/>
            <person name="Mockaitis K."/>
            <person name="Colbourne J."/>
            <person name="Pfrender M."/>
        </authorList>
    </citation>
    <scope>NUCLEOTIDE SEQUENCE [LARGE SCALE GENOMIC DNA]</scope>
    <source>
        <strain evidence="1 2">Xinb3</strain>
        <tissue evidence="1">Complete organism</tissue>
    </source>
</reference>
<feature type="non-terminal residue" evidence="1">
    <location>
        <position position="111"/>
    </location>
</feature>
<protein>
    <recommendedName>
        <fullName evidence="3">HTH CENPB-type domain-containing protein</fullName>
    </recommendedName>
</protein>
<proteinExistence type="predicted"/>
<dbReference type="AlphaFoldDB" id="A0A164JUG6"/>
<evidence type="ECO:0000313" key="2">
    <source>
        <dbReference type="Proteomes" id="UP000076858"/>
    </source>
</evidence>
<feature type="non-terminal residue" evidence="1">
    <location>
        <position position="1"/>
    </location>
</feature>
<sequence length="111" mass="12593">LELNFPETWNTNKEAGVDWFGGFLKRHPTLSIRKPETTSLARTSAFNQHNVDLFFDNLSKLLDREKIRPHCIWNMDETGVTTVIPCEKIVARRGQKQVGAVVSAERGVLVT</sequence>